<dbReference type="PROSITE" id="PS51257">
    <property type="entry name" value="PROKAR_LIPOPROTEIN"/>
    <property type="match status" value="1"/>
</dbReference>
<name>A0ABN6RVN1_9BACT</name>
<accession>A0ABN6RVN1</accession>
<sequence length="139" mass="14879">MSRPVAPLLAVACLLALAACGVPKQKIPVSTDPIGAAIYLDGEKQCTSPCAVRADKQGDHLLTIVKEGYEQEEIILKRQFKPDRALRDGVISGIIRGGGAEGVAKETAREVDEQERSGEAYVLTPSIVTIRLTPKGDRL</sequence>
<reference evidence="3" key="1">
    <citation type="submission" date="2022-08" db="EMBL/GenBank/DDBJ databases">
        <title>Genome Sequence of the sulphate-reducing bacterium, Pseudodesulfovibrio portus JCM14722.</title>
        <authorList>
            <person name="Kondo R."/>
            <person name="Kataoka T."/>
        </authorList>
    </citation>
    <scope>NUCLEOTIDE SEQUENCE</scope>
    <source>
        <strain evidence="3">JCM 14722</strain>
    </source>
</reference>
<dbReference type="Proteomes" id="UP001061361">
    <property type="component" value="Chromosome"/>
</dbReference>
<proteinExistence type="predicted"/>
<dbReference type="Pfam" id="PF08308">
    <property type="entry name" value="PEGA"/>
    <property type="match status" value="1"/>
</dbReference>
<evidence type="ECO:0000313" key="3">
    <source>
        <dbReference type="EMBL" id="BDQ33565.1"/>
    </source>
</evidence>
<protein>
    <recommendedName>
        <fullName evidence="2">PEGA domain-containing protein</fullName>
    </recommendedName>
</protein>
<evidence type="ECO:0000256" key="1">
    <source>
        <dbReference type="SAM" id="SignalP"/>
    </source>
</evidence>
<keyword evidence="4" id="KW-1185">Reference proteome</keyword>
<dbReference type="InterPro" id="IPR013229">
    <property type="entry name" value="PEGA"/>
</dbReference>
<organism evidence="3 4">
    <name type="scientific">Pseudodesulfovibrio portus</name>
    <dbReference type="NCBI Taxonomy" id="231439"/>
    <lineage>
        <taxon>Bacteria</taxon>
        <taxon>Pseudomonadati</taxon>
        <taxon>Thermodesulfobacteriota</taxon>
        <taxon>Desulfovibrionia</taxon>
        <taxon>Desulfovibrionales</taxon>
        <taxon>Desulfovibrionaceae</taxon>
    </lineage>
</organism>
<gene>
    <name evidence="3" type="ORF">JCM14722_11070</name>
</gene>
<dbReference type="EMBL" id="AP026708">
    <property type="protein sequence ID" value="BDQ33565.1"/>
    <property type="molecule type" value="Genomic_DNA"/>
</dbReference>
<dbReference type="RefSeq" id="WP_264983624.1">
    <property type="nucleotide sequence ID" value="NZ_AP026708.1"/>
</dbReference>
<feature type="chain" id="PRO_5045986192" description="PEGA domain-containing protein" evidence="1">
    <location>
        <begin position="19"/>
        <end position="139"/>
    </location>
</feature>
<evidence type="ECO:0000313" key="4">
    <source>
        <dbReference type="Proteomes" id="UP001061361"/>
    </source>
</evidence>
<feature type="domain" description="PEGA" evidence="2">
    <location>
        <begin position="27"/>
        <end position="71"/>
    </location>
</feature>
<keyword evidence="1" id="KW-0732">Signal</keyword>
<feature type="signal peptide" evidence="1">
    <location>
        <begin position="1"/>
        <end position="18"/>
    </location>
</feature>
<evidence type="ECO:0000259" key="2">
    <source>
        <dbReference type="Pfam" id="PF08308"/>
    </source>
</evidence>